<evidence type="ECO:0000256" key="3">
    <source>
        <dbReference type="ARBA" id="ARBA00022452"/>
    </source>
</evidence>
<evidence type="ECO:0000259" key="6">
    <source>
        <dbReference type="Pfam" id="PF01103"/>
    </source>
</evidence>
<dbReference type="AlphaFoldDB" id="A0A8H7EU77"/>
<protein>
    <recommendedName>
        <fullName evidence="6">Bacterial surface antigen (D15) domain-containing protein</fullName>
    </recommendedName>
</protein>
<keyword evidence="4" id="KW-0812">Transmembrane</keyword>
<dbReference type="Gene3D" id="2.40.160.50">
    <property type="entry name" value="membrane protein fhac: a member of the omp85/tpsb transporter family"/>
    <property type="match status" value="1"/>
</dbReference>
<dbReference type="GO" id="GO:0005741">
    <property type="term" value="C:mitochondrial outer membrane"/>
    <property type="evidence" value="ECO:0007669"/>
    <property type="project" value="UniProtKB-SubCell"/>
</dbReference>
<proteinExistence type="inferred from homology"/>
<dbReference type="InterPro" id="IPR000184">
    <property type="entry name" value="Bac_surfAg_D15"/>
</dbReference>
<evidence type="ECO:0000313" key="8">
    <source>
        <dbReference type="Proteomes" id="UP000605846"/>
    </source>
</evidence>
<dbReference type="PANTHER" id="PTHR12815">
    <property type="entry name" value="SORTING AND ASSEMBLY MACHINERY SAMM50 PROTEIN FAMILY MEMBER"/>
    <property type="match status" value="1"/>
</dbReference>
<evidence type="ECO:0000256" key="5">
    <source>
        <dbReference type="ARBA" id="ARBA00023136"/>
    </source>
</evidence>
<reference evidence="7" key="1">
    <citation type="submission" date="2020-01" db="EMBL/GenBank/DDBJ databases">
        <title>Genome Sequencing of Three Apophysomyces-Like Fungal Strains Confirms a Novel Fungal Genus in the Mucoromycota with divergent Burkholderia-like Endosymbiotic Bacteria.</title>
        <authorList>
            <person name="Stajich J.E."/>
            <person name="Macias A.M."/>
            <person name="Carter-House D."/>
            <person name="Lovett B."/>
            <person name="Kasson L.R."/>
            <person name="Berry K."/>
            <person name="Grigoriev I."/>
            <person name="Chang Y."/>
            <person name="Spatafora J."/>
            <person name="Kasson M.T."/>
        </authorList>
    </citation>
    <scope>NUCLEOTIDE SEQUENCE</scope>
    <source>
        <strain evidence="7">NRRL A-21654</strain>
    </source>
</reference>
<dbReference type="GO" id="GO:0045040">
    <property type="term" value="P:protein insertion into mitochondrial outer membrane"/>
    <property type="evidence" value="ECO:0007669"/>
    <property type="project" value="TreeGrafter"/>
</dbReference>
<keyword evidence="5" id="KW-0472">Membrane</keyword>
<gene>
    <name evidence="7" type="ORF">EC973_009326</name>
</gene>
<organism evidence="7 8">
    <name type="scientific">Apophysomyces ossiformis</name>
    <dbReference type="NCBI Taxonomy" id="679940"/>
    <lineage>
        <taxon>Eukaryota</taxon>
        <taxon>Fungi</taxon>
        <taxon>Fungi incertae sedis</taxon>
        <taxon>Mucoromycota</taxon>
        <taxon>Mucoromycotina</taxon>
        <taxon>Mucoromycetes</taxon>
        <taxon>Mucorales</taxon>
        <taxon>Mucorineae</taxon>
        <taxon>Mucoraceae</taxon>
        <taxon>Apophysomyces</taxon>
    </lineage>
</organism>
<dbReference type="PANTHER" id="PTHR12815:SF18">
    <property type="entry name" value="SORTING AND ASSEMBLY MACHINERY COMPONENT 50 HOMOLOG"/>
    <property type="match status" value="1"/>
</dbReference>
<evidence type="ECO:0000256" key="2">
    <source>
        <dbReference type="ARBA" id="ARBA00010913"/>
    </source>
</evidence>
<dbReference type="InterPro" id="IPR039910">
    <property type="entry name" value="D15-like"/>
</dbReference>
<keyword evidence="8" id="KW-1185">Reference proteome</keyword>
<comment type="similarity">
    <text evidence="2">Belongs to the SAM50/omp85 family.</text>
</comment>
<name>A0A8H7EU77_9FUNG</name>
<dbReference type="Pfam" id="PF01103">
    <property type="entry name" value="Omp85"/>
    <property type="match status" value="1"/>
</dbReference>
<evidence type="ECO:0000256" key="4">
    <source>
        <dbReference type="ARBA" id="ARBA00022692"/>
    </source>
</evidence>
<sequence>MTDTAQTPIIADAPLHVNALRILGVTATRSSFLNSATAHVFEAKTTADVLRNVQEVAVKLQKHDIFDEIKVYLDSNHGVTDTVDMTIHLKEKPKTLLKTAFGVSENEATLNGGIYVRNLFGGAETFSTSYTFGNRTKAAWEAFLGMPINGSPYAKIEAFVNSSVKDHSIINYYKEQASSVGARFKGESSYGQHQITYALINRDLTALSESSATVRAHSGPNVKSSVFHSFVRDERDNATMPTSGHYVGFFQEFAGVGNRGDSQFLKSELAAQYHRTLATNSNGWRLVLSAGIKSGFNASLDNKELNVSDRLYLGGPLSVRGFKMGGIGPRNGNDALGGEAYWAAGASLVSTIPGAAHLPVKAHAFFNAGNIIPWDKATPLNTTITTLSEDPRTSAGFGLIFHHDVARVEANFCIPLRFKTGDVPKPGFQIGLGINFL</sequence>
<evidence type="ECO:0000313" key="7">
    <source>
        <dbReference type="EMBL" id="KAF7731562.1"/>
    </source>
</evidence>
<comment type="subcellular location">
    <subcellularLocation>
        <location evidence="1">Mitochondrion outer membrane</location>
        <topology evidence="1">Multi-pass membrane protein</topology>
    </subcellularLocation>
</comment>
<evidence type="ECO:0000256" key="1">
    <source>
        <dbReference type="ARBA" id="ARBA00004374"/>
    </source>
</evidence>
<accession>A0A8H7EU77</accession>
<dbReference type="OrthoDB" id="1724197at2759"/>
<keyword evidence="3" id="KW-1134">Transmembrane beta strand</keyword>
<comment type="caution">
    <text evidence="7">The sequence shown here is derived from an EMBL/GenBank/DDBJ whole genome shotgun (WGS) entry which is preliminary data.</text>
</comment>
<feature type="domain" description="Bacterial surface antigen (D15)" evidence="6">
    <location>
        <begin position="118"/>
        <end position="436"/>
    </location>
</feature>
<dbReference type="Proteomes" id="UP000605846">
    <property type="component" value="Unassembled WGS sequence"/>
</dbReference>
<dbReference type="EMBL" id="JABAYA010000009">
    <property type="protein sequence ID" value="KAF7731562.1"/>
    <property type="molecule type" value="Genomic_DNA"/>
</dbReference>